<dbReference type="EMBL" id="CAJJDP010000025">
    <property type="protein sequence ID" value="CAD8151475.1"/>
    <property type="molecule type" value="Genomic_DNA"/>
</dbReference>
<organism evidence="3 4">
    <name type="scientific">Paramecium octaurelia</name>
    <dbReference type="NCBI Taxonomy" id="43137"/>
    <lineage>
        <taxon>Eukaryota</taxon>
        <taxon>Sar</taxon>
        <taxon>Alveolata</taxon>
        <taxon>Ciliophora</taxon>
        <taxon>Intramacronucleata</taxon>
        <taxon>Oligohymenophorea</taxon>
        <taxon>Peniculida</taxon>
        <taxon>Parameciidae</taxon>
        <taxon>Paramecium</taxon>
    </lineage>
</organism>
<gene>
    <name evidence="3" type="ORF">POCTA_138.1.T0250113</name>
</gene>
<evidence type="ECO:0000259" key="2">
    <source>
        <dbReference type="PROSITE" id="PS50195"/>
    </source>
</evidence>
<dbReference type="CDD" id="cd06093">
    <property type="entry name" value="PX_domain"/>
    <property type="match status" value="1"/>
</dbReference>
<comment type="caution">
    <text evidence="3">The sequence shown here is derived from an EMBL/GenBank/DDBJ whole genome shotgun (WGS) entry which is preliminary data.</text>
</comment>
<evidence type="ECO:0000313" key="4">
    <source>
        <dbReference type="Proteomes" id="UP000683925"/>
    </source>
</evidence>
<dbReference type="InterPro" id="IPR001683">
    <property type="entry name" value="PX_dom"/>
</dbReference>
<keyword evidence="4" id="KW-1185">Reference proteome</keyword>
<sequence>MDQQNNCDEVQQKEKLLKAEILDKGYDSEAFISFMEQQKENGGQDIDMWTYQELTLAIVQFQQINQPQYDQQMQNIGFGKSSDVDEKKLQNTEQDELNLNSTPQSIKKEQSQSSLQSELIKENNDIKSSFSKLHLCKTQDKKDLFLQSGINVYIAKYQRIPGGIFTSSYYSYTVQTDPIGWIVQRRYSDFLWLRELLCKIYPGINIPPLPKKTVLKNEKELYLQKRMKFLEKFLKSVFNCELLRHDKWFYAFLSSKEEKELKQIQKLSTQVQKVTKLEQIISIDGKIQLEINENLNTYNLEATQLANSVDICYKKLRKESKQLLLDFDQLSNTIFNMGSTCAELYQLSNKFNQSISQGKISQLDILYISMNNMLVQWGNNLTSQIQIVQEELCHFFKFHHHSVLVLKEFMKQKELAQQEYEKFKSRLEYKKNKLFASQDYSRWEIPAVELKAFQDSNLTQNKEFSFQIMLPQETIIQEDLKNIFAYFNNQSFLEVTKLFENTVSEFSQHFTKFCSLQKEQIAEQKLIWDQSIVNLTNLQYPKQLIKKST</sequence>
<dbReference type="PANTHER" id="PTHR10555:SF170">
    <property type="entry name" value="FI18122P1"/>
    <property type="match status" value="1"/>
</dbReference>
<dbReference type="GO" id="GO:0035091">
    <property type="term" value="F:phosphatidylinositol binding"/>
    <property type="evidence" value="ECO:0007669"/>
    <property type="project" value="InterPro"/>
</dbReference>
<feature type="coiled-coil region" evidence="1">
    <location>
        <begin position="406"/>
        <end position="433"/>
    </location>
</feature>
<feature type="domain" description="PX" evidence="2">
    <location>
        <begin position="150"/>
        <end position="260"/>
    </location>
</feature>
<dbReference type="OMA" id="QNNCDEV"/>
<accession>A0A8S1TE28</accession>
<dbReference type="AlphaFoldDB" id="A0A8S1TE28"/>
<dbReference type="Proteomes" id="UP000683925">
    <property type="component" value="Unassembled WGS sequence"/>
</dbReference>
<dbReference type="GO" id="GO:0005768">
    <property type="term" value="C:endosome"/>
    <property type="evidence" value="ECO:0007669"/>
    <property type="project" value="TreeGrafter"/>
</dbReference>
<dbReference type="PANTHER" id="PTHR10555">
    <property type="entry name" value="SORTING NEXIN"/>
    <property type="match status" value="1"/>
</dbReference>
<dbReference type="SMART" id="SM00312">
    <property type="entry name" value="PX"/>
    <property type="match status" value="1"/>
</dbReference>
<evidence type="ECO:0000256" key="1">
    <source>
        <dbReference type="SAM" id="Coils"/>
    </source>
</evidence>
<dbReference type="PROSITE" id="PS50195">
    <property type="entry name" value="PX"/>
    <property type="match status" value="1"/>
</dbReference>
<reference evidence="3" key="1">
    <citation type="submission" date="2021-01" db="EMBL/GenBank/DDBJ databases">
        <authorList>
            <consortium name="Genoscope - CEA"/>
            <person name="William W."/>
        </authorList>
    </citation>
    <scope>NUCLEOTIDE SEQUENCE</scope>
</reference>
<keyword evidence="1" id="KW-0175">Coiled coil</keyword>
<name>A0A8S1TE28_PAROT</name>
<dbReference type="Pfam" id="PF00787">
    <property type="entry name" value="PX"/>
    <property type="match status" value="1"/>
</dbReference>
<protein>
    <recommendedName>
        <fullName evidence="2">PX domain-containing protein</fullName>
    </recommendedName>
</protein>
<proteinExistence type="predicted"/>
<evidence type="ECO:0000313" key="3">
    <source>
        <dbReference type="EMBL" id="CAD8151475.1"/>
    </source>
</evidence>
<dbReference type="OrthoDB" id="300396at2759"/>